<gene>
    <name evidence="2" type="ORF">TIFTF001_012908</name>
</gene>
<organism evidence="2 3">
    <name type="scientific">Ficus carica</name>
    <name type="common">Common fig</name>
    <dbReference type="NCBI Taxonomy" id="3494"/>
    <lineage>
        <taxon>Eukaryota</taxon>
        <taxon>Viridiplantae</taxon>
        <taxon>Streptophyta</taxon>
        <taxon>Embryophyta</taxon>
        <taxon>Tracheophyta</taxon>
        <taxon>Spermatophyta</taxon>
        <taxon>Magnoliopsida</taxon>
        <taxon>eudicotyledons</taxon>
        <taxon>Gunneridae</taxon>
        <taxon>Pentapetalae</taxon>
        <taxon>rosids</taxon>
        <taxon>fabids</taxon>
        <taxon>Rosales</taxon>
        <taxon>Moraceae</taxon>
        <taxon>Ficeae</taxon>
        <taxon>Ficus</taxon>
    </lineage>
</organism>
<feature type="compositionally biased region" description="Basic and acidic residues" evidence="1">
    <location>
        <begin position="107"/>
        <end position="123"/>
    </location>
</feature>
<comment type="caution">
    <text evidence="2">The sequence shown here is derived from an EMBL/GenBank/DDBJ whole genome shotgun (WGS) entry which is preliminary data.</text>
</comment>
<dbReference type="AlphaFoldDB" id="A0AA88D5J1"/>
<reference evidence="2" key="1">
    <citation type="submission" date="2023-07" db="EMBL/GenBank/DDBJ databases">
        <title>draft genome sequence of fig (Ficus carica).</title>
        <authorList>
            <person name="Takahashi T."/>
            <person name="Nishimura K."/>
        </authorList>
    </citation>
    <scope>NUCLEOTIDE SEQUENCE</scope>
</reference>
<keyword evidence="3" id="KW-1185">Reference proteome</keyword>
<evidence type="ECO:0000313" key="2">
    <source>
        <dbReference type="EMBL" id="GMN43706.1"/>
    </source>
</evidence>
<dbReference type="Proteomes" id="UP001187192">
    <property type="component" value="Unassembled WGS sequence"/>
</dbReference>
<protein>
    <submittedName>
        <fullName evidence="2">Uncharacterized protein</fullName>
    </submittedName>
</protein>
<dbReference type="EMBL" id="BTGU01000017">
    <property type="protein sequence ID" value="GMN43706.1"/>
    <property type="molecule type" value="Genomic_DNA"/>
</dbReference>
<dbReference type="Gramene" id="FCD_00019246-RA">
    <property type="protein sequence ID" value="FCD_00019246-RA:cds"/>
    <property type="gene ID" value="FCD_00019246"/>
</dbReference>
<accession>A0AA88D5J1</accession>
<feature type="region of interest" description="Disordered" evidence="1">
    <location>
        <begin position="107"/>
        <end position="134"/>
    </location>
</feature>
<evidence type="ECO:0000256" key="1">
    <source>
        <dbReference type="SAM" id="MobiDB-lite"/>
    </source>
</evidence>
<name>A0AA88D5J1_FICCA</name>
<evidence type="ECO:0000313" key="3">
    <source>
        <dbReference type="Proteomes" id="UP001187192"/>
    </source>
</evidence>
<sequence>MSRRRPSRLVVERARAKLNRCRRELRDSAKSKRRRRVIVVDHQFESMSSVMEKNCRLLRIEIALTPVRSRVQIDTFRRRERLRTRERRERDRKEIACDLAMTDCYRSQREKGAKVREERERIKRKENKNNQMLQ</sequence>
<proteinExistence type="predicted"/>